<comment type="caution">
    <text evidence="2">The sequence shown here is derived from an EMBL/GenBank/DDBJ whole genome shotgun (WGS) entry which is preliminary data.</text>
</comment>
<organism evidence="2 3">
    <name type="scientific">Haemaphysalis longicornis</name>
    <name type="common">Bush tick</name>
    <dbReference type="NCBI Taxonomy" id="44386"/>
    <lineage>
        <taxon>Eukaryota</taxon>
        <taxon>Metazoa</taxon>
        <taxon>Ecdysozoa</taxon>
        <taxon>Arthropoda</taxon>
        <taxon>Chelicerata</taxon>
        <taxon>Arachnida</taxon>
        <taxon>Acari</taxon>
        <taxon>Parasitiformes</taxon>
        <taxon>Ixodida</taxon>
        <taxon>Ixodoidea</taxon>
        <taxon>Ixodidae</taxon>
        <taxon>Haemaphysalinae</taxon>
        <taxon>Haemaphysalis</taxon>
    </lineage>
</organism>
<dbReference type="OrthoDB" id="337038at2759"/>
<dbReference type="EMBL" id="JABSTR010000001">
    <property type="protein sequence ID" value="KAH9361703.1"/>
    <property type="molecule type" value="Genomic_DNA"/>
</dbReference>
<name>A0A9J6FG75_HAELO</name>
<evidence type="ECO:0000256" key="1">
    <source>
        <dbReference type="SAM" id="MobiDB-lite"/>
    </source>
</evidence>
<dbReference type="VEuPathDB" id="VectorBase:HLOH_058446"/>
<dbReference type="Gene3D" id="3.40.33.10">
    <property type="entry name" value="CAP"/>
    <property type="match status" value="1"/>
</dbReference>
<sequence length="96" mass="10363">MKYACIKVSAQDRRNSPSSFPLCAGHFSQMVWRSSSTFGVGKARTRSGKIIVVAMYKPAGNVLGEFQNNVLPQPPDDEEESPSPQLSDEAAASSQS</sequence>
<reference evidence="2 3" key="1">
    <citation type="journal article" date="2020" name="Cell">
        <title>Large-Scale Comparative Analyses of Tick Genomes Elucidate Their Genetic Diversity and Vector Capacities.</title>
        <authorList>
            <consortium name="Tick Genome and Microbiome Consortium (TIGMIC)"/>
            <person name="Jia N."/>
            <person name="Wang J."/>
            <person name="Shi W."/>
            <person name="Du L."/>
            <person name="Sun Y."/>
            <person name="Zhan W."/>
            <person name="Jiang J.F."/>
            <person name="Wang Q."/>
            <person name="Zhang B."/>
            <person name="Ji P."/>
            <person name="Bell-Sakyi L."/>
            <person name="Cui X.M."/>
            <person name="Yuan T.T."/>
            <person name="Jiang B.G."/>
            <person name="Yang W.F."/>
            <person name="Lam T.T."/>
            <person name="Chang Q.C."/>
            <person name="Ding S.J."/>
            <person name="Wang X.J."/>
            <person name="Zhu J.G."/>
            <person name="Ruan X.D."/>
            <person name="Zhao L."/>
            <person name="Wei J.T."/>
            <person name="Ye R.Z."/>
            <person name="Que T.C."/>
            <person name="Du C.H."/>
            <person name="Zhou Y.H."/>
            <person name="Cheng J.X."/>
            <person name="Dai P.F."/>
            <person name="Guo W.B."/>
            <person name="Han X.H."/>
            <person name="Huang E.J."/>
            <person name="Li L.F."/>
            <person name="Wei W."/>
            <person name="Gao Y.C."/>
            <person name="Liu J.Z."/>
            <person name="Shao H.Z."/>
            <person name="Wang X."/>
            <person name="Wang C.C."/>
            <person name="Yang T.C."/>
            <person name="Huo Q.B."/>
            <person name="Li W."/>
            <person name="Chen H.Y."/>
            <person name="Chen S.E."/>
            <person name="Zhou L.G."/>
            <person name="Ni X.B."/>
            <person name="Tian J.H."/>
            <person name="Sheng Y."/>
            <person name="Liu T."/>
            <person name="Pan Y.S."/>
            <person name="Xia L.Y."/>
            <person name="Li J."/>
            <person name="Zhao F."/>
            <person name="Cao W.C."/>
        </authorList>
    </citation>
    <scope>NUCLEOTIDE SEQUENCE [LARGE SCALE GENOMIC DNA]</scope>
    <source>
        <strain evidence="2">HaeL-2018</strain>
    </source>
</reference>
<evidence type="ECO:0000313" key="3">
    <source>
        <dbReference type="Proteomes" id="UP000821853"/>
    </source>
</evidence>
<evidence type="ECO:0000313" key="2">
    <source>
        <dbReference type="EMBL" id="KAH9361703.1"/>
    </source>
</evidence>
<accession>A0A9J6FG75</accession>
<protein>
    <recommendedName>
        <fullName evidence="4">SCP domain-containing protein</fullName>
    </recommendedName>
</protein>
<dbReference type="SUPFAM" id="SSF55797">
    <property type="entry name" value="PR-1-like"/>
    <property type="match status" value="1"/>
</dbReference>
<dbReference type="AlphaFoldDB" id="A0A9J6FG75"/>
<dbReference type="PANTHER" id="PTHR10334">
    <property type="entry name" value="CYSTEINE-RICH SECRETORY PROTEIN-RELATED"/>
    <property type="match status" value="1"/>
</dbReference>
<dbReference type="InterPro" id="IPR035940">
    <property type="entry name" value="CAP_sf"/>
</dbReference>
<evidence type="ECO:0008006" key="4">
    <source>
        <dbReference type="Google" id="ProtNLM"/>
    </source>
</evidence>
<dbReference type="Proteomes" id="UP000821853">
    <property type="component" value="Chromosome 1"/>
</dbReference>
<proteinExistence type="predicted"/>
<dbReference type="InterPro" id="IPR018244">
    <property type="entry name" value="Allrgn_V5/Tpx1_CS"/>
</dbReference>
<dbReference type="PROSITE" id="PS01009">
    <property type="entry name" value="CRISP_1"/>
    <property type="match status" value="1"/>
</dbReference>
<gene>
    <name evidence="2" type="ORF">HPB48_005144</name>
</gene>
<keyword evidence="3" id="KW-1185">Reference proteome</keyword>
<feature type="region of interest" description="Disordered" evidence="1">
    <location>
        <begin position="66"/>
        <end position="96"/>
    </location>
</feature>
<dbReference type="InterPro" id="IPR001283">
    <property type="entry name" value="CRISP-related"/>
</dbReference>
<dbReference type="GO" id="GO:0005576">
    <property type="term" value="C:extracellular region"/>
    <property type="evidence" value="ECO:0007669"/>
    <property type="project" value="InterPro"/>
</dbReference>